<gene>
    <name evidence="6" type="ORF">HGRIS_002984</name>
</gene>
<evidence type="ECO:0000256" key="1">
    <source>
        <dbReference type="ARBA" id="ARBA00022741"/>
    </source>
</evidence>
<reference evidence="7" key="1">
    <citation type="submission" date="2024-06" db="EMBL/GenBank/DDBJ databases">
        <title>Multi-omics analyses provide insights into the biosynthesis of the anticancer antibiotic pleurotin in Hohenbuehelia grisea.</title>
        <authorList>
            <person name="Weaver J.A."/>
            <person name="Alberti F."/>
        </authorList>
    </citation>
    <scope>NUCLEOTIDE SEQUENCE [LARGE SCALE GENOMIC DNA]</scope>
    <source>
        <strain evidence="7">T-177</strain>
    </source>
</reference>
<protein>
    <recommendedName>
        <fullName evidence="5">Helicase C-terminal domain-containing protein</fullName>
    </recommendedName>
</protein>
<keyword evidence="2" id="KW-0378">Hydrolase</keyword>
<keyword evidence="3" id="KW-0067">ATP-binding</keyword>
<comment type="caution">
    <text evidence="6">The sequence shown here is derived from an EMBL/GenBank/DDBJ whole genome shotgun (WGS) entry which is preliminary data.</text>
</comment>
<sequence length="293" mass="32207">MVYCPTWKKMLDFGGPNVFSASAFHATDEELTNYARGKGKVKVYPGSNDEGRDIKPKVSQKISSSSDDDMPEVSMMFAPRPKKKVKKNVKEEDDILDLTMDVSPCARQGRVWRFRRRAARRSARQLPCSRQIAQQAQDDDGDGPSKAALATWRKGDDDMEASTKMLAPIEFLKGAVDDKTIMDVDAEFLEALFSRHGIQSLRYDGSMDRSARDDTLARFRSAGGPKVILISTKCGGVGLNLVSVNRVVHANSLAEVALGEGTGAKLHKLSVKDIKLLFGMKTAPEPASRQSLP</sequence>
<dbReference type="CDD" id="cd18793">
    <property type="entry name" value="SF2_C_SNF"/>
    <property type="match status" value="1"/>
</dbReference>
<evidence type="ECO:0000313" key="7">
    <source>
        <dbReference type="Proteomes" id="UP001556367"/>
    </source>
</evidence>
<name>A0ABR3JP91_9AGAR</name>
<accession>A0ABR3JP91</accession>
<dbReference type="SUPFAM" id="SSF52540">
    <property type="entry name" value="P-loop containing nucleoside triphosphate hydrolases"/>
    <property type="match status" value="1"/>
</dbReference>
<feature type="domain" description="Helicase C-terminal" evidence="5">
    <location>
        <begin position="187"/>
        <end position="281"/>
    </location>
</feature>
<dbReference type="InterPro" id="IPR050628">
    <property type="entry name" value="SNF2_RAD54_helicase_TF"/>
</dbReference>
<evidence type="ECO:0000256" key="2">
    <source>
        <dbReference type="ARBA" id="ARBA00022801"/>
    </source>
</evidence>
<evidence type="ECO:0000259" key="5">
    <source>
        <dbReference type="SMART" id="SM00490"/>
    </source>
</evidence>
<dbReference type="SMART" id="SM00490">
    <property type="entry name" value="HELICc"/>
    <property type="match status" value="1"/>
</dbReference>
<dbReference type="InterPro" id="IPR001650">
    <property type="entry name" value="Helicase_C-like"/>
</dbReference>
<dbReference type="PANTHER" id="PTHR45626">
    <property type="entry name" value="TRANSCRIPTION TERMINATION FACTOR 2-RELATED"/>
    <property type="match status" value="1"/>
</dbReference>
<feature type="region of interest" description="Disordered" evidence="4">
    <location>
        <begin position="123"/>
        <end position="148"/>
    </location>
</feature>
<evidence type="ECO:0000313" key="6">
    <source>
        <dbReference type="EMBL" id="KAL0956876.1"/>
    </source>
</evidence>
<evidence type="ECO:0000256" key="4">
    <source>
        <dbReference type="SAM" id="MobiDB-lite"/>
    </source>
</evidence>
<keyword evidence="1" id="KW-0547">Nucleotide-binding</keyword>
<keyword evidence="7" id="KW-1185">Reference proteome</keyword>
<dbReference type="Gene3D" id="3.40.50.300">
    <property type="entry name" value="P-loop containing nucleotide triphosphate hydrolases"/>
    <property type="match status" value="1"/>
</dbReference>
<organism evidence="6 7">
    <name type="scientific">Hohenbuehelia grisea</name>
    <dbReference type="NCBI Taxonomy" id="104357"/>
    <lineage>
        <taxon>Eukaryota</taxon>
        <taxon>Fungi</taxon>
        <taxon>Dikarya</taxon>
        <taxon>Basidiomycota</taxon>
        <taxon>Agaricomycotina</taxon>
        <taxon>Agaricomycetes</taxon>
        <taxon>Agaricomycetidae</taxon>
        <taxon>Agaricales</taxon>
        <taxon>Pleurotineae</taxon>
        <taxon>Pleurotaceae</taxon>
        <taxon>Hohenbuehelia</taxon>
    </lineage>
</organism>
<dbReference type="InterPro" id="IPR027417">
    <property type="entry name" value="P-loop_NTPase"/>
</dbReference>
<dbReference type="Proteomes" id="UP001556367">
    <property type="component" value="Unassembled WGS sequence"/>
</dbReference>
<evidence type="ECO:0000256" key="3">
    <source>
        <dbReference type="ARBA" id="ARBA00022840"/>
    </source>
</evidence>
<dbReference type="Pfam" id="PF00271">
    <property type="entry name" value="Helicase_C"/>
    <property type="match status" value="1"/>
</dbReference>
<proteinExistence type="predicted"/>
<dbReference type="InterPro" id="IPR049730">
    <property type="entry name" value="SNF2/RAD54-like_C"/>
</dbReference>
<feature type="region of interest" description="Disordered" evidence="4">
    <location>
        <begin position="45"/>
        <end position="74"/>
    </location>
</feature>
<dbReference type="EMBL" id="JASNQZ010000006">
    <property type="protein sequence ID" value="KAL0956876.1"/>
    <property type="molecule type" value="Genomic_DNA"/>
</dbReference>